<comment type="similarity">
    <text evidence="1 2">Belongs to the enoyl-CoA hydratase/isomerase family.</text>
</comment>
<sequence length="263" mass="27736">MTAPILLDHRDGVAFLTLNRPERANVLDFEMADALIAVVDAVANDASVRAVLLQARGRQFCAGGDIGGFVDARDRLSEMLDQHIPPIHRAIHRLATLPVPVVSALNGPIGGGGIGLALCADIVLAAESMKLRGGYSAIGLTPDVGGSWFLARRVGAARAKEIFFTNTPLSAQQCLQLGVVSQVHPDAELEAKAHALVLSLARGASGSLGRIKDLVDGASQRSLEEHLALERRYMVESGATADAAEGVTAFIEKRAPVFAPKPR</sequence>
<dbReference type="CDD" id="cd06558">
    <property type="entry name" value="crotonase-like"/>
    <property type="match status" value="1"/>
</dbReference>
<reference evidence="3 4" key="1">
    <citation type="submission" date="2024-03" db="EMBL/GenBank/DDBJ databases">
        <title>Novel species of the genus Variovorax.</title>
        <authorList>
            <person name="Liu Q."/>
            <person name="Xin Y.-H."/>
        </authorList>
    </citation>
    <scope>NUCLEOTIDE SEQUENCE [LARGE SCALE GENOMIC DNA]</scope>
    <source>
        <strain evidence="3 4">KACC 18901</strain>
    </source>
</reference>
<dbReference type="InterPro" id="IPR018376">
    <property type="entry name" value="Enoyl-CoA_hyd/isom_CS"/>
</dbReference>
<dbReference type="Gene3D" id="3.90.226.10">
    <property type="entry name" value="2-enoyl-CoA Hydratase, Chain A, domain 1"/>
    <property type="match status" value="1"/>
</dbReference>
<gene>
    <name evidence="3" type="ORF">WKW79_22535</name>
</gene>
<dbReference type="EMBL" id="JBBKZS010000010">
    <property type="protein sequence ID" value="MEJ8857367.1"/>
    <property type="molecule type" value="Genomic_DNA"/>
</dbReference>
<comment type="caution">
    <text evidence="3">The sequence shown here is derived from an EMBL/GenBank/DDBJ whole genome shotgun (WGS) entry which is preliminary data.</text>
</comment>
<dbReference type="InterPro" id="IPR001753">
    <property type="entry name" value="Enoyl-CoA_hydra/iso"/>
</dbReference>
<protein>
    <submittedName>
        <fullName evidence="3">Enoyl-CoA hydratase-related protein</fullName>
    </submittedName>
</protein>
<dbReference type="SUPFAM" id="SSF52096">
    <property type="entry name" value="ClpP/crotonase"/>
    <property type="match status" value="1"/>
</dbReference>
<dbReference type="RefSeq" id="WP_340337435.1">
    <property type="nucleotide sequence ID" value="NZ_JBBKZS010000010.1"/>
</dbReference>
<dbReference type="Pfam" id="PF00378">
    <property type="entry name" value="ECH_1"/>
    <property type="match status" value="1"/>
</dbReference>
<evidence type="ECO:0000256" key="1">
    <source>
        <dbReference type="ARBA" id="ARBA00005254"/>
    </source>
</evidence>
<dbReference type="Proteomes" id="UP001367030">
    <property type="component" value="Unassembled WGS sequence"/>
</dbReference>
<evidence type="ECO:0000313" key="4">
    <source>
        <dbReference type="Proteomes" id="UP001367030"/>
    </source>
</evidence>
<dbReference type="Gene3D" id="1.10.12.10">
    <property type="entry name" value="Lyase 2-enoyl-coa Hydratase, Chain A, domain 2"/>
    <property type="match status" value="1"/>
</dbReference>
<accession>A0ABU8XBZ8</accession>
<dbReference type="InterPro" id="IPR014748">
    <property type="entry name" value="Enoyl-CoA_hydra_C"/>
</dbReference>
<dbReference type="PANTHER" id="PTHR43459:SF1">
    <property type="entry name" value="EG:BACN32G11.4 PROTEIN"/>
    <property type="match status" value="1"/>
</dbReference>
<dbReference type="InterPro" id="IPR029045">
    <property type="entry name" value="ClpP/crotonase-like_dom_sf"/>
</dbReference>
<evidence type="ECO:0000313" key="3">
    <source>
        <dbReference type="EMBL" id="MEJ8857367.1"/>
    </source>
</evidence>
<organism evidence="3 4">
    <name type="scientific">Variovorax robiniae</name>
    <dbReference type="NCBI Taxonomy" id="1836199"/>
    <lineage>
        <taxon>Bacteria</taxon>
        <taxon>Pseudomonadati</taxon>
        <taxon>Pseudomonadota</taxon>
        <taxon>Betaproteobacteria</taxon>
        <taxon>Burkholderiales</taxon>
        <taxon>Comamonadaceae</taxon>
        <taxon>Variovorax</taxon>
    </lineage>
</organism>
<keyword evidence="4" id="KW-1185">Reference proteome</keyword>
<dbReference type="PROSITE" id="PS00166">
    <property type="entry name" value="ENOYL_COA_HYDRATASE"/>
    <property type="match status" value="1"/>
</dbReference>
<proteinExistence type="inferred from homology"/>
<dbReference type="PANTHER" id="PTHR43459">
    <property type="entry name" value="ENOYL-COA HYDRATASE"/>
    <property type="match status" value="1"/>
</dbReference>
<name>A0ABU8XBZ8_9BURK</name>
<evidence type="ECO:0000256" key="2">
    <source>
        <dbReference type="RuleBase" id="RU003707"/>
    </source>
</evidence>